<evidence type="ECO:0000313" key="3">
    <source>
        <dbReference type="EMBL" id="EAY14646.1"/>
    </source>
</evidence>
<accession>A2DY37</accession>
<dbReference type="VEuPathDB" id="TrichDB:TVAGG3_0925120"/>
<sequence length="340" mass="40636">MPKKDNKPNKFDELRNEYKYYIDSYNALYQLKTDKEEELNSIYKMIKTELIDSKKHSPQDIINDILNIIPYKNRYAKSYLSLAKRIFDDYHVTEVRCVDSLPGFLFYKEYGINLRAYGYIYEDDEPEEFTIHTDDTIYRAIAENDKEKFIAFTQMEGFDKDQRLDNSLYPLSDDGFTLLELCYYHGAVDCFKFLRTKFNSEITQECLQLSFLGGNQEIMNECLKHQEPDDECMIYAIISHNIDFVTFLMNEHNLDIEDISCGKFKNLEALLVYYDQTDDVDTCFVFSTFLVYYHFANIFFHMVQKLMQRVYLMKMLYLLHHIIIIKIYSNFLFRTVQISI</sequence>
<reference evidence="3" key="2">
    <citation type="journal article" date="2007" name="Science">
        <title>Draft genome sequence of the sexually transmitted pathogen Trichomonas vaginalis.</title>
        <authorList>
            <person name="Carlton J.M."/>
            <person name="Hirt R.P."/>
            <person name="Silva J.C."/>
            <person name="Delcher A.L."/>
            <person name="Schatz M."/>
            <person name="Zhao Q."/>
            <person name="Wortman J.R."/>
            <person name="Bidwell S.L."/>
            <person name="Alsmark U.C.M."/>
            <person name="Besteiro S."/>
            <person name="Sicheritz-Ponten T."/>
            <person name="Noel C.J."/>
            <person name="Dacks J.B."/>
            <person name="Foster P.G."/>
            <person name="Simillion C."/>
            <person name="Van de Peer Y."/>
            <person name="Miranda-Saavedra D."/>
            <person name="Barton G.J."/>
            <person name="Westrop G.D."/>
            <person name="Mueller S."/>
            <person name="Dessi D."/>
            <person name="Fiori P.L."/>
            <person name="Ren Q."/>
            <person name="Paulsen I."/>
            <person name="Zhang H."/>
            <person name="Bastida-Corcuera F.D."/>
            <person name="Simoes-Barbosa A."/>
            <person name="Brown M.T."/>
            <person name="Hayes R.D."/>
            <person name="Mukherjee M."/>
            <person name="Okumura C.Y."/>
            <person name="Schneider R."/>
            <person name="Smith A.J."/>
            <person name="Vanacova S."/>
            <person name="Villalvazo M."/>
            <person name="Haas B.J."/>
            <person name="Pertea M."/>
            <person name="Feldblyum T.V."/>
            <person name="Utterback T.R."/>
            <person name="Shu C.L."/>
            <person name="Osoegawa K."/>
            <person name="de Jong P.J."/>
            <person name="Hrdy I."/>
            <person name="Horvathova L."/>
            <person name="Zubacova Z."/>
            <person name="Dolezal P."/>
            <person name="Malik S.B."/>
            <person name="Logsdon J.M. Jr."/>
            <person name="Henze K."/>
            <person name="Gupta A."/>
            <person name="Wang C.C."/>
            <person name="Dunne R.L."/>
            <person name="Upcroft J.A."/>
            <person name="Upcroft P."/>
            <person name="White O."/>
            <person name="Salzberg S.L."/>
            <person name="Tang P."/>
            <person name="Chiu C.-H."/>
            <person name="Lee Y.-S."/>
            <person name="Embley T.M."/>
            <person name="Coombs G.H."/>
            <person name="Mottram J.C."/>
            <person name="Tachezy J."/>
            <person name="Fraser-Liggett C.M."/>
            <person name="Johnson P.J."/>
        </authorList>
    </citation>
    <scope>NUCLEOTIDE SEQUENCE [LARGE SCALE GENOMIC DNA]</scope>
    <source>
        <strain evidence="3">G3</strain>
    </source>
</reference>
<gene>
    <name evidence="3" type="ORF">TVAG_460630</name>
</gene>
<feature type="transmembrane region" description="Helical" evidence="1">
    <location>
        <begin position="315"/>
        <end position="333"/>
    </location>
</feature>
<name>A2DY37_TRIV3</name>
<evidence type="ECO:0000259" key="2">
    <source>
        <dbReference type="Pfam" id="PF11929"/>
    </source>
</evidence>
<dbReference type="InterPro" id="IPR036770">
    <property type="entry name" value="Ankyrin_rpt-contain_sf"/>
</dbReference>
<keyword evidence="1" id="KW-0812">Transmembrane</keyword>
<dbReference type="SUPFAM" id="SSF48403">
    <property type="entry name" value="Ankyrin repeat"/>
    <property type="match status" value="1"/>
</dbReference>
<proteinExistence type="predicted"/>
<protein>
    <recommendedName>
        <fullName evidence="2">DUF3447 domain-containing protein</fullName>
    </recommendedName>
</protein>
<keyword evidence="1" id="KW-1133">Transmembrane helix</keyword>
<dbReference type="Pfam" id="PF11929">
    <property type="entry name" value="DUF3447"/>
    <property type="match status" value="1"/>
</dbReference>
<dbReference type="eggNOG" id="ENOG502SBM3">
    <property type="taxonomic scope" value="Eukaryota"/>
</dbReference>
<keyword evidence="4" id="KW-1185">Reference proteome</keyword>
<feature type="domain" description="DUF3447" evidence="2">
    <location>
        <begin position="198"/>
        <end position="273"/>
    </location>
</feature>
<evidence type="ECO:0000256" key="1">
    <source>
        <dbReference type="SAM" id="Phobius"/>
    </source>
</evidence>
<organism evidence="3 4">
    <name type="scientific">Trichomonas vaginalis (strain ATCC PRA-98 / G3)</name>
    <dbReference type="NCBI Taxonomy" id="412133"/>
    <lineage>
        <taxon>Eukaryota</taxon>
        <taxon>Metamonada</taxon>
        <taxon>Parabasalia</taxon>
        <taxon>Trichomonadida</taxon>
        <taxon>Trichomonadidae</taxon>
        <taxon>Trichomonas</taxon>
    </lineage>
</organism>
<keyword evidence="1" id="KW-0472">Membrane</keyword>
<dbReference type="PANTHER" id="PTHR24182:SF13">
    <property type="entry name" value="LD18443P"/>
    <property type="match status" value="1"/>
</dbReference>
<dbReference type="InParanoid" id="A2DY37"/>
<dbReference type="EMBL" id="DS113267">
    <property type="protein sequence ID" value="EAY14646.1"/>
    <property type="molecule type" value="Genomic_DNA"/>
</dbReference>
<dbReference type="InterPro" id="IPR020683">
    <property type="entry name" value="DUF3447"/>
</dbReference>
<dbReference type="PANTHER" id="PTHR24182">
    <property type="entry name" value="ANKYRIN REPEAT AND SOCS BOX CONTAINING 4"/>
    <property type="match status" value="1"/>
</dbReference>
<evidence type="ECO:0000313" key="4">
    <source>
        <dbReference type="Proteomes" id="UP000001542"/>
    </source>
</evidence>
<feature type="transmembrane region" description="Helical" evidence="1">
    <location>
        <begin position="284"/>
        <end position="303"/>
    </location>
</feature>
<reference evidence="3" key="1">
    <citation type="submission" date="2006-10" db="EMBL/GenBank/DDBJ databases">
        <authorList>
            <person name="Amadeo P."/>
            <person name="Zhao Q."/>
            <person name="Wortman J."/>
            <person name="Fraser-Liggett C."/>
            <person name="Carlton J."/>
        </authorList>
    </citation>
    <scope>NUCLEOTIDE SEQUENCE</scope>
    <source>
        <strain evidence="3">G3</strain>
    </source>
</reference>
<dbReference type="Proteomes" id="UP000001542">
    <property type="component" value="Unassembled WGS sequence"/>
</dbReference>
<dbReference type="VEuPathDB" id="TrichDB:TVAG_153460"/>
<dbReference type="AlphaFoldDB" id="A2DY37"/>